<sequence length="167" mass="18514">MDATPFQKSLADGRHALLQNMVGEWVGRTRVWFEPSTEPALTLLQRGHVRPMLGGRFLFHEYAADDGSRIHEGIALYGWHLERARFEVAWGDDFHTGTGLMLCAGAREAPGFHGLGSYPAVKGPDWGWRIELAQDAIDTLRIAMFNIPPDGPEALAVETLYRRAGTG</sequence>
<dbReference type="EMBL" id="JBHSGG010000014">
    <property type="protein sequence ID" value="MFC4727573.1"/>
    <property type="molecule type" value="Genomic_DNA"/>
</dbReference>
<protein>
    <submittedName>
        <fullName evidence="1">DUF1579 family protein</fullName>
    </submittedName>
</protein>
<keyword evidence="2" id="KW-1185">Reference proteome</keyword>
<organism evidence="1 2">
    <name type="scientific">Coralloluteibacterium thermophilum</name>
    <dbReference type="NCBI Taxonomy" id="2707049"/>
    <lineage>
        <taxon>Bacteria</taxon>
        <taxon>Pseudomonadati</taxon>
        <taxon>Pseudomonadota</taxon>
        <taxon>Gammaproteobacteria</taxon>
        <taxon>Lysobacterales</taxon>
        <taxon>Lysobacteraceae</taxon>
        <taxon>Coralloluteibacterium</taxon>
    </lineage>
</organism>
<comment type="caution">
    <text evidence="1">The sequence shown here is derived from an EMBL/GenBank/DDBJ whole genome shotgun (WGS) entry which is preliminary data.</text>
</comment>
<dbReference type="InterPro" id="IPR011473">
    <property type="entry name" value="DUF1579"/>
</dbReference>
<dbReference type="Pfam" id="PF07617">
    <property type="entry name" value="DUF1579"/>
    <property type="match status" value="1"/>
</dbReference>
<accession>A0ABV9NLB3</accession>
<dbReference type="Proteomes" id="UP001595892">
    <property type="component" value="Unassembled WGS sequence"/>
</dbReference>
<gene>
    <name evidence="1" type="ORF">ACFO3Q_05250</name>
</gene>
<proteinExistence type="predicted"/>
<name>A0ABV9NLB3_9GAMM</name>
<dbReference type="RefSeq" id="WP_377003581.1">
    <property type="nucleotide sequence ID" value="NZ_JBHSGG010000014.1"/>
</dbReference>
<reference evidence="2" key="1">
    <citation type="journal article" date="2019" name="Int. J. Syst. Evol. Microbiol.">
        <title>The Global Catalogue of Microorganisms (GCM) 10K type strain sequencing project: providing services to taxonomists for standard genome sequencing and annotation.</title>
        <authorList>
            <consortium name="The Broad Institute Genomics Platform"/>
            <consortium name="The Broad Institute Genome Sequencing Center for Infectious Disease"/>
            <person name="Wu L."/>
            <person name="Ma J."/>
        </authorList>
    </citation>
    <scope>NUCLEOTIDE SEQUENCE [LARGE SCALE GENOMIC DNA]</scope>
    <source>
        <strain evidence="2">CGMCC 1.13574</strain>
    </source>
</reference>
<evidence type="ECO:0000313" key="2">
    <source>
        <dbReference type="Proteomes" id="UP001595892"/>
    </source>
</evidence>
<evidence type="ECO:0000313" key="1">
    <source>
        <dbReference type="EMBL" id="MFC4727573.1"/>
    </source>
</evidence>